<protein>
    <submittedName>
        <fullName evidence="2">Uncharacterized protein</fullName>
    </submittedName>
</protein>
<evidence type="ECO:0000256" key="1">
    <source>
        <dbReference type="SAM" id="Phobius"/>
    </source>
</evidence>
<dbReference type="OrthoDB" id="5430750at2759"/>
<evidence type="ECO:0000313" key="3">
    <source>
        <dbReference type="Proteomes" id="UP000813444"/>
    </source>
</evidence>
<keyword evidence="1" id="KW-0812">Transmembrane</keyword>
<name>A0A8K0WK93_9HYPO</name>
<gene>
    <name evidence="2" type="ORF">B0I35DRAFT_494599</name>
</gene>
<dbReference type="EMBL" id="JAGPNK010000020">
    <property type="protein sequence ID" value="KAH7305038.1"/>
    <property type="molecule type" value="Genomic_DNA"/>
</dbReference>
<proteinExistence type="predicted"/>
<accession>A0A8K0WK93</accession>
<dbReference type="Proteomes" id="UP000813444">
    <property type="component" value="Unassembled WGS sequence"/>
</dbReference>
<evidence type="ECO:0000313" key="2">
    <source>
        <dbReference type="EMBL" id="KAH7305038.1"/>
    </source>
</evidence>
<comment type="caution">
    <text evidence="2">The sequence shown here is derived from an EMBL/GenBank/DDBJ whole genome shotgun (WGS) entry which is preliminary data.</text>
</comment>
<feature type="transmembrane region" description="Helical" evidence="1">
    <location>
        <begin position="152"/>
        <end position="170"/>
    </location>
</feature>
<dbReference type="AlphaFoldDB" id="A0A8K0WK93"/>
<organism evidence="2 3">
    <name type="scientific">Stachybotrys elegans</name>
    <dbReference type="NCBI Taxonomy" id="80388"/>
    <lineage>
        <taxon>Eukaryota</taxon>
        <taxon>Fungi</taxon>
        <taxon>Dikarya</taxon>
        <taxon>Ascomycota</taxon>
        <taxon>Pezizomycotina</taxon>
        <taxon>Sordariomycetes</taxon>
        <taxon>Hypocreomycetidae</taxon>
        <taxon>Hypocreales</taxon>
        <taxon>Stachybotryaceae</taxon>
        <taxon>Stachybotrys</taxon>
    </lineage>
</organism>
<keyword evidence="1" id="KW-0472">Membrane</keyword>
<keyword evidence="1" id="KW-1133">Transmembrane helix</keyword>
<keyword evidence="3" id="KW-1185">Reference proteome</keyword>
<sequence length="178" mass="20238">MKAKAILARNRRVLPASLQPLSSSRGTDYIELYQKYGTVLHFQANSRPQRRLFLAMNALQEELGALVGMHRGQQALLSKYAMLTSPQSFRITDKTRIRLHATERTLAREQQRRLTSRISDIEDLLRSSRYPKESVKQIIEVIDEDHGKAIRVFTMVILFFLPLSFIYATLSGASASSG</sequence>
<reference evidence="2" key="1">
    <citation type="journal article" date="2021" name="Nat. Commun.">
        <title>Genetic determinants of endophytism in the Arabidopsis root mycobiome.</title>
        <authorList>
            <person name="Mesny F."/>
            <person name="Miyauchi S."/>
            <person name="Thiergart T."/>
            <person name="Pickel B."/>
            <person name="Atanasova L."/>
            <person name="Karlsson M."/>
            <person name="Huettel B."/>
            <person name="Barry K.W."/>
            <person name="Haridas S."/>
            <person name="Chen C."/>
            <person name="Bauer D."/>
            <person name="Andreopoulos W."/>
            <person name="Pangilinan J."/>
            <person name="LaButti K."/>
            <person name="Riley R."/>
            <person name="Lipzen A."/>
            <person name="Clum A."/>
            <person name="Drula E."/>
            <person name="Henrissat B."/>
            <person name="Kohler A."/>
            <person name="Grigoriev I.V."/>
            <person name="Martin F.M."/>
            <person name="Hacquard S."/>
        </authorList>
    </citation>
    <scope>NUCLEOTIDE SEQUENCE</scope>
    <source>
        <strain evidence="2">MPI-CAGE-CH-0235</strain>
    </source>
</reference>